<protein>
    <submittedName>
        <fullName evidence="3">Uncharacterized protein</fullName>
    </submittedName>
</protein>
<comment type="caution">
    <text evidence="3">The sequence shown here is derived from an EMBL/GenBank/DDBJ whole genome shotgun (WGS) entry which is preliminary data.</text>
</comment>
<accession>S9UQX1</accession>
<keyword evidence="1" id="KW-0812">Transmembrane</keyword>
<keyword evidence="1" id="KW-0472">Membrane</keyword>
<feature type="transmembrane region" description="Helical" evidence="1">
    <location>
        <begin position="124"/>
        <end position="145"/>
    </location>
</feature>
<keyword evidence="1" id="KW-1133">Transmembrane helix</keyword>
<dbReference type="Proteomes" id="UP000015354">
    <property type="component" value="Unassembled WGS sequence"/>
</dbReference>
<gene>
    <name evidence="3" type="ORF">STCU_02301</name>
    <name evidence="2" type="ORF">STCU_03453</name>
</gene>
<dbReference type="EMBL" id="ATMH01002301">
    <property type="protein sequence ID" value="EPY33327.1"/>
    <property type="molecule type" value="Genomic_DNA"/>
</dbReference>
<evidence type="ECO:0000313" key="4">
    <source>
        <dbReference type="Proteomes" id="UP000015354"/>
    </source>
</evidence>
<feature type="transmembrane region" description="Helical" evidence="1">
    <location>
        <begin position="58"/>
        <end position="84"/>
    </location>
</feature>
<dbReference type="OrthoDB" id="271154at2759"/>
<reference evidence="3 4" key="1">
    <citation type="journal article" date="2013" name="PLoS ONE">
        <title>Predicting the Proteins of Angomonas deanei, Strigomonas culicis and Their Respective Endosymbionts Reveals New Aspects of the Trypanosomatidae Family.</title>
        <authorList>
            <person name="Motta M.C."/>
            <person name="Martins A.C."/>
            <person name="de Souza S.S."/>
            <person name="Catta-Preta C.M."/>
            <person name="Silva R."/>
            <person name="Klein C.C."/>
            <person name="de Almeida L.G."/>
            <person name="de Lima Cunha O."/>
            <person name="Ciapina L.P."/>
            <person name="Brocchi M."/>
            <person name="Colabardini A.C."/>
            <person name="de Araujo Lima B."/>
            <person name="Machado C.R."/>
            <person name="de Almeida Soares C.M."/>
            <person name="Probst C.M."/>
            <person name="de Menezes C.B."/>
            <person name="Thompson C.E."/>
            <person name="Bartholomeu D.C."/>
            <person name="Gradia D.F."/>
            <person name="Pavoni D.P."/>
            <person name="Grisard E.C."/>
            <person name="Fantinatti-Garboggini F."/>
            <person name="Marchini F.K."/>
            <person name="Rodrigues-Luiz G.F."/>
            <person name="Wagner G."/>
            <person name="Goldman G.H."/>
            <person name="Fietto J.L."/>
            <person name="Elias M.C."/>
            <person name="Goldman M.H."/>
            <person name="Sagot M.F."/>
            <person name="Pereira M."/>
            <person name="Stoco P.H."/>
            <person name="de Mendonca-Neto R.P."/>
            <person name="Teixeira S.M."/>
            <person name="Maciel T.E."/>
            <person name="de Oliveira Mendes T.A."/>
            <person name="Urmenyi T.P."/>
            <person name="de Souza W."/>
            <person name="Schenkman S."/>
            <person name="de Vasconcelos A.T."/>
        </authorList>
    </citation>
    <scope>NUCLEOTIDE SEQUENCE [LARGE SCALE GENOMIC DNA]</scope>
</reference>
<dbReference type="EMBL" id="ATMH01003453">
    <property type="protein sequence ID" value="EPY31443.1"/>
    <property type="molecule type" value="Genomic_DNA"/>
</dbReference>
<evidence type="ECO:0000313" key="3">
    <source>
        <dbReference type="EMBL" id="EPY33327.1"/>
    </source>
</evidence>
<evidence type="ECO:0000313" key="2">
    <source>
        <dbReference type="EMBL" id="EPY31443.1"/>
    </source>
</evidence>
<reference evidence="3" key="2">
    <citation type="submission" date="2013-03" db="EMBL/GenBank/DDBJ databases">
        <authorList>
            <person name="Motta M.C.M."/>
            <person name="Martins A.C.A."/>
            <person name="Preta C.M.C.C."/>
            <person name="Silva R."/>
            <person name="de Souza S.S."/>
            <person name="Klein C.C."/>
            <person name="de Almeida L.G.P."/>
            <person name="Cunha O.L."/>
            <person name="Colabardini A.C."/>
            <person name="Lima B.A."/>
            <person name="Machado C.R."/>
            <person name="Soares C.M.A."/>
            <person name="de Menezes C.B.A."/>
            <person name="Bartolomeu D.C."/>
            <person name="Grisard E.C."/>
            <person name="Fantinatti-Garboggini F."/>
            <person name="Rodrigues-Luiz G.F."/>
            <person name="Wagner G."/>
            <person name="Goldman G.H."/>
            <person name="Fietto J.L.R."/>
            <person name="Ciapina L.P."/>
            <person name="Brocchi M."/>
            <person name="Elias M.C."/>
            <person name="Goldman M.H.S."/>
            <person name="Sagot M.-F."/>
            <person name="Pereira M."/>
            <person name="Stoco P.H."/>
            <person name="Teixeira S.M.R."/>
            <person name="de Mendonca-Neto R.P."/>
            <person name="Maciel T.E.F."/>
            <person name="Mendes T.A.O."/>
            <person name="Urmenyi T.P."/>
            <person name="Teixeira M.M.G."/>
            <person name="de Camargo E.F.P."/>
            <person name="de Sousa W."/>
            <person name="Schenkman S."/>
            <person name="de Vasconcelos A.T.R."/>
        </authorList>
    </citation>
    <scope>NUCLEOTIDE SEQUENCE</scope>
</reference>
<proteinExistence type="predicted"/>
<name>S9UQX1_9TRYP</name>
<feature type="transmembrane region" description="Helical" evidence="1">
    <location>
        <begin position="15"/>
        <end position="37"/>
    </location>
</feature>
<keyword evidence="4" id="KW-1185">Reference proteome</keyword>
<sequence>MVCEQLTDMMGEFNLFHIVASAVAQQVFAMAWFGIIVNHLDQYWTAADKGVRRFEHVVHYYPAVMVAAGNFLCCILRSAAVLVVANLLNAKTLEDYERVALVVVGLGLVRVHRHFACQRPVQLLITETGFELLAALLSSFVLYGMQLYQM</sequence>
<dbReference type="AlphaFoldDB" id="S9UQX1"/>
<evidence type="ECO:0000256" key="1">
    <source>
        <dbReference type="SAM" id="Phobius"/>
    </source>
</evidence>
<organism evidence="3 4">
    <name type="scientific">Strigomonas culicis</name>
    <dbReference type="NCBI Taxonomy" id="28005"/>
    <lineage>
        <taxon>Eukaryota</taxon>
        <taxon>Discoba</taxon>
        <taxon>Euglenozoa</taxon>
        <taxon>Kinetoplastea</taxon>
        <taxon>Metakinetoplastina</taxon>
        <taxon>Trypanosomatida</taxon>
        <taxon>Trypanosomatidae</taxon>
        <taxon>Strigomonadinae</taxon>
        <taxon>Strigomonas</taxon>
    </lineage>
</organism>